<proteinExistence type="predicted"/>
<dbReference type="AlphaFoldDB" id="A0A918GDE9"/>
<protein>
    <recommendedName>
        <fullName evidence="3">Pentapeptide repeat-containing protein</fullName>
    </recommendedName>
</protein>
<evidence type="ECO:0008006" key="3">
    <source>
        <dbReference type="Google" id="ProtNLM"/>
    </source>
</evidence>
<name>A0A918GDE9_9PSEU</name>
<dbReference type="Gene3D" id="2.160.20.80">
    <property type="entry name" value="E3 ubiquitin-protein ligase SopA"/>
    <property type="match status" value="1"/>
</dbReference>
<evidence type="ECO:0000313" key="2">
    <source>
        <dbReference type="Proteomes" id="UP000660680"/>
    </source>
</evidence>
<dbReference type="SUPFAM" id="SSF141571">
    <property type="entry name" value="Pentapeptide repeat-like"/>
    <property type="match status" value="1"/>
</dbReference>
<accession>A0A918GDE9</accession>
<keyword evidence="2" id="KW-1185">Reference proteome</keyword>
<dbReference type="EMBL" id="BMRB01000002">
    <property type="protein sequence ID" value="GGS29540.1"/>
    <property type="molecule type" value="Genomic_DNA"/>
</dbReference>
<dbReference type="Pfam" id="PF00805">
    <property type="entry name" value="Pentapeptide"/>
    <property type="match status" value="1"/>
</dbReference>
<gene>
    <name evidence="1" type="ORF">GCM10010171_23560</name>
</gene>
<comment type="caution">
    <text evidence="1">The sequence shown here is derived from an EMBL/GenBank/DDBJ whole genome shotgun (WGS) entry which is preliminary data.</text>
</comment>
<evidence type="ECO:0000313" key="1">
    <source>
        <dbReference type="EMBL" id="GGS29540.1"/>
    </source>
</evidence>
<reference evidence="1" key="2">
    <citation type="submission" date="2020-09" db="EMBL/GenBank/DDBJ databases">
        <authorList>
            <person name="Sun Q."/>
            <person name="Ohkuma M."/>
        </authorList>
    </citation>
    <scope>NUCLEOTIDE SEQUENCE</scope>
    <source>
        <strain evidence="1">JCM 3276</strain>
    </source>
</reference>
<sequence length="317" mass="33865">MRHGALRALERIAQDNPDYRQMVVDAICAYLRTPYSAPAEEHGHLHAPLCPAGAGFAVPVADAAPTAAQGQPHQEHEVRLTAQQILREHLHPGQRSWPLRRPARAFWADIDLDLTGAVLVDLDLSECVIRDARFTGATFAGVTLFRATAFTRDVHFTEATFTTVVEFDDATFTTARFIDVKFASVAGFGKATFAGAADFTRATFTYNAAFTGANFTGIADFTRATFHSNAWFGAVPFAGDATFTAATFIGNAGFGRATFAGDVDFTGATLPPAGEIDLSAPSSWTDFTATTFNRGVPPKLAPFVSPPPGGSLPDMGQ</sequence>
<organism evidence="1 2">
    <name type="scientific">Actinokineospora fastidiosa</name>
    <dbReference type="NCBI Taxonomy" id="1816"/>
    <lineage>
        <taxon>Bacteria</taxon>
        <taxon>Bacillati</taxon>
        <taxon>Actinomycetota</taxon>
        <taxon>Actinomycetes</taxon>
        <taxon>Pseudonocardiales</taxon>
        <taxon>Pseudonocardiaceae</taxon>
        <taxon>Actinokineospora</taxon>
    </lineage>
</organism>
<dbReference type="Proteomes" id="UP000660680">
    <property type="component" value="Unassembled WGS sequence"/>
</dbReference>
<dbReference type="RefSeq" id="WP_189210455.1">
    <property type="nucleotide sequence ID" value="NZ_BMRB01000002.1"/>
</dbReference>
<reference evidence="1" key="1">
    <citation type="journal article" date="2014" name="Int. J. Syst. Evol. Microbiol.">
        <title>Complete genome sequence of Corynebacterium casei LMG S-19264T (=DSM 44701T), isolated from a smear-ripened cheese.</title>
        <authorList>
            <consortium name="US DOE Joint Genome Institute (JGI-PGF)"/>
            <person name="Walter F."/>
            <person name="Albersmeier A."/>
            <person name="Kalinowski J."/>
            <person name="Ruckert C."/>
        </authorList>
    </citation>
    <scope>NUCLEOTIDE SEQUENCE</scope>
    <source>
        <strain evidence="1">JCM 3276</strain>
    </source>
</reference>
<dbReference type="InterPro" id="IPR001646">
    <property type="entry name" value="5peptide_repeat"/>
</dbReference>
<dbReference type="Pfam" id="PF13576">
    <property type="entry name" value="Pentapeptide_3"/>
    <property type="match status" value="1"/>
</dbReference>